<evidence type="ECO:0000313" key="11">
    <source>
        <dbReference type="EMBL" id="AQM56093.1"/>
    </source>
</evidence>
<dbReference type="EMBL" id="KU958264">
    <property type="protein sequence ID" value="AQM56093.1"/>
    <property type="molecule type" value="mRNA"/>
</dbReference>
<feature type="transmembrane region" description="Helical" evidence="10">
    <location>
        <begin position="267"/>
        <end position="287"/>
    </location>
</feature>
<evidence type="ECO:0000256" key="8">
    <source>
        <dbReference type="ARBA" id="ARBA00023170"/>
    </source>
</evidence>
<keyword evidence="5 10" id="KW-0552">Olfaction</keyword>
<evidence type="ECO:0000256" key="2">
    <source>
        <dbReference type="ARBA" id="ARBA00022475"/>
    </source>
</evidence>
<dbReference type="InterPro" id="IPR004117">
    <property type="entry name" value="7tm6_olfct_rcpt"/>
</dbReference>
<evidence type="ECO:0000256" key="9">
    <source>
        <dbReference type="ARBA" id="ARBA00023224"/>
    </source>
</evidence>
<evidence type="ECO:0000256" key="10">
    <source>
        <dbReference type="RuleBase" id="RU351113"/>
    </source>
</evidence>
<dbReference type="PANTHER" id="PTHR21137">
    <property type="entry name" value="ODORANT RECEPTOR"/>
    <property type="match status" value="1"/>
</dbReference>
<dbReference type="Pfam" id="PF02949">
    <property type="entry name" value="7tm_6"/>
    <property type="match status" value="1"/>
</dbReference>
<comment type="caution">
    <text evidence="10">Lacks conserved residue(s) required for the propagation of feature annotation.</text>
</comment>
<keyword evidence="7 10" id="KW-0472">Membrane</keyword>
<keyword evidence="4 10" id="KW-0812">Transmembrane</keyword>
<keyword evidence="8 10" id="KW-0675">Receptor</keyword>
<dbReference type="GO" id="GO:0005886">
    <property type="term" value="C:plasma membrane"/>
    <property type="evidence" value="ECO:0007669"/>
    <property type="project" value="UniProtKB-SubCell"/>
</dbReference>
<comment type="subcellular location">
    <subcellularLocation>
        <location evidence="1 10">Cell membrane</location>
        <topology evidence="1 10">Multi-pass membrane protein</topology>
    </subcellularLocation>
</comment>
<dbReference type="GO" id="GO:0005549">
    <property type="term" value="F:odorant binding"/>
    <property type="evidence" value="ECO:0007669"/>
    <property type="project" value="InterPro"/>
</dbReference>
<reference evidence="11" key="1">
    <citation type="journal article" date="2016" name="Sci. Rep.">
        <title>Identification and expression analysis of an olfactory receptor gene family in green plant bug Apolygus lucorum (Meyer-Dur).</title>
        <authorList>
            <person name="An X.K."/>
            <person name="Sun L."/>
            <person name="Liu H.W."/>
            <person name="Liu D.F."/>
            <person name="Ding Y.X."/>
            <person name="Li L.M."/>
            <person name="Zhang Y.J."/>
            <person name="Guo Y.Y."/>
        </authorList>
    </citation>
    <scope>NUCLEOTIDE SEQUENCE</scope>
</reference>
<sequence length="407" mass="46887">MWKCWKKSSAPPPSLKDEAWKWPHESMMNWFGWWAEELERPLVVKLLQVMRAILIPSHLIFYGSLLYQTSNEFRQGTIISTVKSAFVSGPSTVACFKLYVIVRHRKSLKEITNSMDVMMKGILSRHIPEDLEKEMRSRWTGCRKLYKCCVYFGCSVTTHASVTPLLQTIAGALLTDDPLPFDSWPYFLMGYYFWALNTFCIGHVLYMFDATWFAMADNLQIHFAVLKNYLENLDLTKRSDVDLNLCLKNHMELIRLCRIFRRISRTVIVTTRMCSMLLLCAGTFVLTSAGDEFTSNDRGNLLSTLIYIAAVFFNYCRCADNIAHQLDELTTDCYSAQWVNAEKSQKTSILNMMTITRMEPKFCGIASIDLDTFVNVMRGVYSYYNFLTAVDVGDESETSRTEVNEPL</sequence>
<evidence type="ECO:0000256" key="5">
    <source>
        <dbReference type="ARBA" id="ARBA00022725"/>
    </source>
</evidence>
<gene>
    <name evidence="11" type="primary">OR87</name>
</gene>
<dbReference type="AlphaFoldDB" id="A0A1Q1NIK6"/>
<evidence type="ECO:0000256" key="1">
    <source>
        <dbReference type="ARBA" id="ARBA00004651"/>
    </source>
</evidence>
<proteinExistence type="evidence at transcript level"/>
<keyword evidence="9 10" id="KW-0807">Transducer</keyword>
<evidence type="ECO:0000256" key="6">
    <source>
        <dbReference type="ARBA" id="ARBA00022989"/>
    </source>
</evidence>
<accession>A0A1Q1NIK6</accession>
<feature type="transmembrane region" description="Helical" evidence="10">
    <location>
        <begin position="186"/>
        <end position="208"/>
    </location>
</feature>
<feature type="transmembrane region" description="Helical" evidence="10">
    <location>
        <begin position="145"/>
        <end position="166"/>
    </location>
</feature>
<organism evidence="11">
    <name type="scientific">Apolygus lucorum</name>
    <name type="common">Small green plant bug</name>
    <name type="synonym">Lygocoris lucorum</name>
    <dbReference type="NCBI Taxonomy" id="248454"/>
    <lineage>
        <taxon>Eukaryota</taxon>
        <taxon>Metazoa</taxon>
        <taxon>Ecdysozoa</taxon>
        <taxon>Arthropoda</taxon>
        <taxon>Hexapoda</taxon>
        <taxon>Insecta</taxon>
        <taxon>Pterygota</taxon>
        <taxon>Neoptera</taxon>
        <taxon>Paraneoptera</taxon>
        <taxon>Hemiptera</taxon>
        <taxon>Heteroptera</taxon>
        <taxon>Panheteroptera</taxon>
        <taxon>Cimicomorpha</taxon>
        <taxon>Miridae</taxon>
        <taxon>Mirini</taxon>
        <taxon>Apolygus</taxon>
    </lineage>
</organism>
<reference evidence="11" key="2">
    <citation type="submission" date="2016-03" db="EMBL/GenBank/DDBJ databases">
        <authorList>
            <person name="Ploux O."/>
        </authorList>
    </citation>
    <scope>NUCLEOTIDE SEQUENCE</scope>
</reference>
<evidence type="ECO:0000256" key="3">
    <source>
        <dbReference type="ARBA" id="ARBA00022606"/>
    </source>
</evidence>
<protein>
    <recommendedName>
        <fullName evidence="10">Odorant receptor</fullName>
    </recommendedName>
</protein>
<feature type="transmembrane region" description="Helical" evidence="10">
    <location>
        <begin position="299"/>
        <end position="316"/>
    </location>
</feature>
<keyword evidence="2" id="KW-1003">Cell membrane</keyword>
<name>A0A1Q1NIK6_APOLU</name>
<dbReference type="PANTHER" id="PTHR21137:SF35">
    <property type="entry name" value="ODORANT RECEPTOR 19A-RELATED"/>
    <property type="match status" value="1"/>
</dbReference>
<keyword evidence="6 10" id="KW-1133">Transmembrane helix</keyword>
<dbReference type="GO" id="GO:0004984">
    <property type="term" value="F:olfactory receptor activity"/>
    <property type="evidence" value="ECO:0007669"/>
    <property type="project" value="InterPro"/>
</dbReference>
<comment type="similarity">
    <text evidence="10">Belongs to the insect chemoreceptor superfamily. Heteromeric odorant receptor channel (TC 1.A.69) family.</text>
</comment>
<evidence type="ECO:0000256" key="7">
    <source>
        <dbReference type="ARBA" id="ARBA00023136"/>
    </source>
</evidence>
<keyword evidence="3 10" id="KW-0716">Sensory transduction</keyword>
<evidence type="ECO:0000256" key="4">
    <source>
        <dbReference type="ARBA" id="ARBA00022692"/>
    </source>
</evidence>
<dbReference type="GO" id="GO:0007165">
    <property type="term" value="P:signal transduction"/>
    <property type="evidence" value="ECO:0007669"/>
    <property type="project" value="UniProtKB-KW"/>
</dbReference>